<dbReference type="PANTHER" id="PTHR15706:SF2">
    <property type="entry name" value="SH3 AND PX DOMAIN-CONTAINING PROTEIN 2A"/>
    <property type="match status" value="1"/>
</dbReference>
<dbReference type="OrthoDB" id="548867at2759"/>
<dbReference type="GO" id="GO:0035091">
    <property type="term" value="F:phosphatidylinositol binding"/>
    <property type="evidence" value="ECO:0007669"/>
    <property type="project" value="InterPro"/>
</dbReference>
<sequence length="727" mass="81047">MKALRNSLKGNHTKDHHHNISTPIPLPALSKPPSTLIPPKKVIRATGSYRPQAPQELPFQTGDFFYVIKDEQKSAWFQAHNPVTGARGLVPKSMFEEFNKSNTDAQPPISPQSGRMSPGPMIPLATSGQRQPKPKVFYAVVVHDFVAERADELDAKAGDSISVVAQSNREWFVAKPIGKLGRPGLIPVSFVEVRDPTTNLPIEDVGAIIDRGELPRVEEWKKQMLNYKANSIALGVIEDNSARGQVPNSPYTSMYSPTSPQLEQPPVQLPPQPAPVVYEPEPNVPDRPPTPSLLPPGILLTADVVSFHHEMEEYWFRINAIYQPCDPSTSLSSLPSAKQLVLFRAYNDFFDFQVELLKTFPREAGREPPHPRILPYMPGPVDQVDDAITAQRRHELDAYLHSLCSLLQTNAQYILEHRVVAEFLSIKPGDVETSIDPRVEEMKTLRAGHGREEHLDPVAEIEDDYSVEAQLNGMKLADEDDDGSDGSVYEEDTQKVQGQGHDRNNDHTERHPYAYDPSPPRPSPGPDYLHNSRDRRSDSTSSSKQSPVTRTDSAYHSRENSPLPHQQSYQASQTSQLRNMATRDADHHRTSSHSNFSSGSGSKRQEAVGASLPSPTSLRSSQAPSTRSRSHSNAANLNTPPISSTNPQTAFVKIKIFDRVSDDLIAIRVHPRVTYAQLMDKVHGRLGGNVLKLKYRDSLSNEFVGLGRDDELREWIEKTDKHVLYAD</sequence>
<feature type="region of interest" description="Disordered" evidence="4">
    <location>
        <begin position="476"/>
        <end position="645"/>
    </location>
</feature>
<feature type="compositionally biased region" description="Low complexity" evidence="4">
    <location>
        <begin position="592"/>
        <end position="602"/>
    </location>
</feature>
<evidence type="ECO:0000313" key="7">
    <source>
        <dbReference type="EMBL" id="KDQ64934.1"/>
    </source>
</evidence>
<feature type="domain" description="SH3" evidence="5">
    <location>
        <begin position="38"/>
        <end position="100"/>
    </location>
</feature>
<keyword evidence="2" id="KW-0677">Repeat</keyword>
<dbReference type="CDD" id="cd11878">
    <property type="entry name" value="SH3_Bem1p_1"/>
    <property type="match status" value="1"/>
</dbReference>
<dbReference type="STRING" id="933084.A0A067QDD3"/>
<gene>
    <name evidence="7" type="ORF">JAAARDRAFT_188210</name>
</gene>
<evidence type="ECO:0000313" key="8">
    <source>
        <dbReference type="Proteomes" id="UP000027265"/>
    </source>
</evidence>
<dbReference type="Pfam" id="PF14604">
    <property type="entry name" value="SH3_9"/>
    <property type="match status" value="1"/>
</dbReference>
<dbReference type="PROSITE" id="PS50195">
    <property type="entry name" value="PX"/>
    <property type="match status" value="1"/>
</dbReference>
<dbReference type="Gene3D" id="3.10.20.90">
    <property type="entry name" value="Phosphatidylinositol 3-kinase Catalytic Subunit, Chain A, domain 1"/>
    <property type="match status" value="1"/>
</dbReference>
<dbReference type="SUPFAM" id="SSF64268">
    <property type="entry name" value="PX domain"/>
    <property type="match status" value="1"/>
</dbReference>
<dbReference type="Pfam" id="PF00787">
    <property type="entry name" value="PX"/>
    <property type="match status" value="1"/>
</dbReference>
<name>A0A067QDD3_9AGAM</name>
<feature type="domain" description="SH3" evidence="5">
    <location>
        <begin position="134"/>
        <end position="196"/>
    </location>
</feature>
<dbReference type="FunCoup" id="A0A067QDD3">
    <property type="interactions" value="97"/>
</dbReference>
<dbReference type="InterPro" id="IPR051228">
    <property type="entry name" value="NADPH_Oxidase/PX-Domain"/>
</dbReference>
<dbReference type="GO" id="GO:0000747">
    <property type="term" value="P:conjugation with cellular fusion"/>
    <property type="evidence" value="ECO:0007669"/>
    <property type="project" value="TreeGrafter"/>
</dbReference>
<dbReference type="InterPro" id="IPR035548">
    <property type="entry name" value="Bem1/Scd2_SH3_1"/>
</dbReference>
<evidence type="ECO:0000256" key="3">
    <source>
        <dbReference type="PROSITE-ProRule" id="PRU00192"/>
    </source>
</evidence>
<keyword evidence="1 3" id="KW-0728">SH3 domain</keyword>
<evidence type="ECO:0000259" key="6">
    <source>
        <dbReference type="PROSITE" id="PS50195"/>
    </source>
</evidence>
<evidence type="ECO:0000256" key="4">
    <source>
        <dbReference type="SAM" id="MobiDB-lite"/>
    </source>
</evidence>
<dbReference type="SMART" id="SM00312">
    <property type="entry name" value="PX"/>
    <property type="match status" value="1"/>
</dbReference>
<dbReference type="InterPro" id="IPR035549">
    <property type="entry name" value="Bem1/Scd2_SH3_2"/>
</dbReference>
<dbReference type="GO" id="GO:0030674">
    <property type="term" value="F:protein-macromolecule adaptor activity"/>
    <property type="evidence" value="ECO:0007669"/>
    <property type="project" value="TreeGrafter"/>
</dbReference>
<dbReference type="GO" id="GO:0005737">
    <property type="term" value="C:cytoplasm"/>
    <property type="evidence" value="ECO:0007669"/>
    <property type="project" value="TreeGrafter"/>
</dbReference>
<feature type="compositionally biased region" description="Basic and acidic residues" evidence="4">
    <location>
        <begin position="500"/>
        <end position="513"/>
    </location>
</feature>
<evidence type="ECO:0000256" key="2">
    <source>
        <dbReference type="ARBA" id="ARBA00022737"/>
    </source>
</evidence>
<dbReference type="PROSITE" id="PS50002">
    <property type="entry name" value="SH3"/>
    <property type="match status" value="2"/>
</dbReference>
<protein>
    <submittedName>
        <fullName evidence="7">Uncharacterized protein</fullName>
    </submittedName>
</protein>
<dbReference type="GO" id="GO:0043332">
    <property type="term" value="C:mating projection tip"/>
    <property type="evidence" value="ECO:0007669"/>
    <property type="project" value="TreeGrafter"/>
</dbReference>
<dbReference type="InterPro" id="IPR001452">
    <property type="entry name" value="SH3_domain"/>
</dbReference>
<evidence type="ECO:0000256" key="1">
    <source>
        <dbReference type="ARBA" id="ARBA00022443"/>
    </source>
</evidence>
<dbReference type="SUPFAM" id="SSF54277">
    <property type="entry name" value="CAD &amp; PB1 domains"/>
    <property type="match status" value="1"/>
</dbReference>
<proteinExistence type="predicted"/>
<dbReference type="InParanoid" id="A0A067QDD3"/>
<dbReference type="Gene3D" id="3.30.1520.10">
    <property type="entry name" value="Phox-like domain"/>
    <property type="match status" value="1"/>
</dbReference>
<dbReference type="SMART" id="SM00326">
    <property type="entry name" value="SH3"/>
    <property type="match status" value="2"/>
</dbReference>
<dbReference type="SUPFAM" id="SSF50044">
    <property type="entry name" value="SH3-domain"/>
    <property type="match status" value="2"/>
</dbReference>
<dbReference type="InterPro" id="IPR035550">
    <property type="entry name" value="Bem1/Scd2_PX"/>
</dbReference>
<feature type="region of interest" description="Disordered" evidence="4">
    <location>
        <begin position="245"/>
        <end position="269"/>
    </location>
</feature>
<dbReference type="Gene3D" id="2.30.30.40">
    <property type="entry name" value="SH3 Domains"/>
    <property type="match status" value="2"/>
</dbReference>
<feature type="compositionally biased region" description="Polar residues" evidence="4">
    <location>
        <begin position="563"/>
        <end position="579"/>
    </location>
</feature>
<feature type="region of interest" description="Disordered" evidence="4">
    <location>
        <begin position="1"/>
        <end position="35"/>
    </location>
</feature>
<keyword evidence="8" id="KW-1185">Reference proteome</keyword>
<feature type="domain" description="PX" evidence="6">
    <location>
        <begin position="294"/>
        <end position="431"/>
    </location>
</feature>
<evidence type="ECO:0000259" key="5">
    <source>
        <dbReference type="PROSITE" id="PS50002"/>
    </source>
</evidence>
<organism evidence="7 8">
    <name type="scientific">Jaapia argillacea MUCL 33604</name>
    <dbReference type="NCBI Taxonomy" id="933084"/>
    <lineage>
        <taxon>Eukaryota</taxon>
        <taxon>Fungi</taxon>
        <taxon>Dikarya</taxon>
        <taxon>Basidiomycota</taxon>
        <taxon>Agaricomycotina</taxon>
        <taxon>Agaricomycetes</taxon>
        <taxon>Agaricomycetidae</taxon>
        <taxon>Jaapiales</taxon>
        <taxon>Jaapiaceae</taxon>
        <taxon>Jaapia</taxon>
    </lineage>
</organism>
<accession>A0A067QDD3</accession>
<dbReference type="InterPro" id="IPR001683">
    <property type="entry name" value="PX_dom"/>
</dbReference>
<feature type="compositionally biased region" description="Polar residues" evidence="4">
    <location>
        <begin position="613"/>
        <end position="645"/>
    </location>
</feature>
<feature type="compositionally biased region" description="Low complexity" evidence="4">
    <location>
        <begin position="247"/>
        <end position="266"/>
    </location>
</feature>
<feature type="compositionally biased region" description="Acidic residues" evidence="4">
    <location>
        <begin position="478"/>
        <end position="491"/>
    </location>
</feature>
<dbReference type="CDD" id="cd11879">
    <property type="entry name" value="SH3_Bem1p_2"/>
    <property type="match status" value="1"/>
</dbReference>
<reference evidence="8" key="1">
    <citation type="journal article" date="2014" name="Proc. Natl. Acad. Sci. U.S.A.">
        <title>Extensive sampling of basidiomycete genomes demonstrates inadequacy of the white-rot/brown-rot paradigm for wood decay fungi.</title>
        <authorList>
            <person name="Riley R."/>
            <person name="Salamov A.A."/>
            <person name="Brown D.W."/>
            <person name="Nagy L.G."/>
            <person name="Floudas D."/>
            <person name="Held B.W."/>
            <person name="Levasseur A."/>
            <person name="Lombard V."/>
            <person name="Morin E."/>
            <person name="Otillar R."/>
            <person name="Lindquist E.A."/>
            <person name="Sun H."/>
            <person name="LaButti K.M."/>
            <person name="Schmutz J."/>
            <person name="Jabbour D."/>
            <person name="Luo H."/>
            <person name="Baker S.E."/>
            <person name="Pisabarro A.G."/>
            <person name="Walton J.D."/>
            <person name="Blanchette R.A."/>
            <person name="Henrissat B."/>
            <person name="Martin F."/>
            <person name="Cullen D."/>
            <person name="Hibbett D.S."/>
            <person name="Grigoriev I.V."/>
        </authorList>
    </citation>
    <scope>NUCLEOTIDE SEQUENCE [LARGE SCALE GENOMIC DNA]</scope>
    <source>
        <strain evidence="8">MUCL 33604</strain>
    </source>
</reference>
<dbReference type="Pfam" id="PF00018">
    <property type="entry name" value="SH3_1"/>
    <property type="match status" value="1"/>
</dbReference>
<dbReference type="InterPro" id="IPR036871">
    <property type="entry name" value="PX_dom_sf"/>
</dbReference>
<dbReference type="Proteomes" id="UP000027265">
    <property type="component" value="Unassembled WGS sequence"/>
</dbReference>
<dbReference type="CDD" id="cd06890">
    <property type="entry name" value="PX_Bem1p"/>
    <property type="match status" value="1"/>
</dbReference>
<dbReference type="HOGENOM" id="CLU_014957_0_0_1"/>
<dbReference type="AlphaFoldDB" id="A0A067QDD3"/>
<dbReference type="EMBL" id="KL197709">
    <property type="protein sequence ID" value="KDQ64934.1"/>
    <property type="molecule type" value="Genomic_DNA"/>
</dbReference>
<dbReference type="PANTHER" id="PTHR15706">
    <property type="entry name" value="SH3 MULTIPLE DOMAIN"/>
    <property type="match status" value="1"/>
</dbReference>
<dbReference type="InterPro" id="IPR036028">
    <property type="entry name" value="SH3-like_dom_sf"/>
</dbReference>